<dbReference type="PROSITE" id="PS00756">
    <property type="entry name" value="SECY_2"/>
    <property type="match status" value="1"/>
</dbReference>
<keyword evidence="8 12" id="KW-0472">Membrane</keyword>
<sequence length="416" mass="46950">MLNKNSEKKNTLFNKSIITLTLLLICRMGVFIPVPGIKHDEFYQNLQSNSILNFLNIFSGGGFATIGIFALGIIPYINSSIIMQLLIKTIPRLETMQKEEGEIGRQKINQITRYLTLIWAGIQSTLIATWVKPYTFNSQSYFTLDCVVTLTTGSVIVMWLSEAITEYGIGNGSSLLIFQNIISNIPKNKFIVGINNKFDNIYTLIFIIVTIIILLMLSILVQESKRKVSIISARQIGKIDTFNLNTQNYIPLKINQGGVMPIVFASAAMTVPIYITSMIQSDYSNIIKKYFTSNISYLALYSVLIALFSYFYSSIILNKQDIANNLKKMGASIPNIRPGSETIRYLEKILNRLTFIGAIFLFFIAQLPYLMFNFTKLSNFQGLATTSLLILVSVSIDTAKQIQTYLISKQYDNMIE</sequence>
<dbReference type="RefSeq" id="YP_009392947.1">
    <property type="nucleotide sequence ID" value="NC_035265.1"/>
</dbReference>
<dbReference type="PRINTS" id="PR00303">
    <property type="entry name" value="SECYTRNLCASE"/>
</dbReference>
<dbReference type="FunFam" id="1.10.3370.10:FF:000001">
    <property type="entry name" value="Preprotein translocase subunit SecY"/>
    <property type="match status" value="1"/>
</dbReference>
<keyword evidence="4 12" id="KW-0812">Transmembrane</keyword>
<evidence type="ECO:0000256" key="13">
    <source>
        <dbReference type="RuleBase" id="RU003484"/>
    </source>
</evidence>
<evidence type="ECO:0000256" key="9">
    <source>
        <dbReference type="ARBA" id="ARBA00039733"/>
    </source>
</evidence>
<organism evidence="15">
    <name type="scientific">Caloglossa intermedia</name>
    <dbReference type="NCBI Taxonomy" id="100879"/>
    <lineage>
        <taxon>Eukaryota</taxon>
        <taxon>Rhodophyta</taxon>
        <taxon>Florideophyceae</taxon>
        <taxon>Rhodymeniophycidae</taxon>
        <taxon>Ceramiales</taxon>
        <taxon>Delesseriaceae</taxon>
        <taxon>Caloglossa</taxon>
    </lineage>
</organism>
<keyword evidence="5 12" id="KW-0653">Protein transport</keyword>
<evidence type="ECO:0000256" key="11">
    <source>
        <dbReference type="ARBA" id="ARBA00062357"/>
    </source>
</evidence>
<comment type="similarity">
    <text evidence="2 12 14">Belongs to the SecY/SEC61-alpha family.</text>
</comment>
<gene>
    <name evidence="12 15" type="primary">secY</name>
</gene>
<proteinExistence type="inferred from homology"/>
<name>A0A1Z1M681_9FLOR</name>
<keyword evidence="3 12" id="KW-0813">Transport</keyword>
<evidence type="ECO:0000256" key="10">
    <source>
        <dbReference type="ARBA" id="ARBA00055151"/>
    </source>
</evidence>
<comment type="subcellular location">
    <subcellularLocation>
        <location evidence="1 13">Membrane</location>
        <topology evidence="1 13">Multi-pass membrane protein</topology>
    </subcellularLocation>
    <subcellularLocation>
        <location evidence="12">Plastid</location>
        <location evidence="12">Chloroplast thylakoid membrane</location>
        <topology evidence="12">Multi-pass membrane protein</topology>
    </subcellularLocation>
</comment>
<evidence type="ECO:0000256" key="8">
    <source>
        <dbReference type="ARBA" id="ARBA00023136"/>
    </source>
</evidence>
<keyword evidence="7 12" id="KW-0811">Translocation</keyword>
<feature type="transmembrane region" description="Helical" evidence="12">
    <location>
        <begin position="380"/>
        <end position="399"/>
    </location>
</feature>
<comment type="function">
    <text evidence="10 12">The central subunit of the protein translocation channel SecYE. Consists of two halves formed by TMs 1-5 and 6-10. These two domains form a lateral gate at the front which open onto the bilayer between TMs 2 and 7, and are clamped together by SecE at the back. The channel is closed by both a pore ring composed of hydrophobic SecY resides and a short helix (helix 2A) on the extracellular side of the membrane which forms a plug.</text>
</comment>
<evidence type="ECO:0000256" key="1">
    <source>
        <dbReference type="ARBA" id="ARBA00004141"/>
    </source>
</evidence>
<dbReference type="SUPFAM" id="SSF103491">
    <property type="entry name" value="Preprotein translocase SecY subunit"/>
    <property type="match status" value="1"/>
</dbReference>
<dbReference type="InterPro" id="IPR026593">
    <property type="entry name" value="SecY"/>
</dbReference>
<dbReference type="PROSITE" id="PS00755">
    <property type="entry name" value="SECY_1"/>
    <property type="match status" value="1"/>
</dbReference>
<evidence type="ECO:0000256" key="4">
    <source>
        <dbReference type="ARBA" id="ARBA00022692"/>
    </source>
</evidence>
<keyword evidence="15" id="KW-0150">Chloroplast</keyword>
<keyword evidence="15" id="KW-0934">Plastid</keyword>
<feature type="transmembrane region" description="Helical" evidence="12">
    <location>
        <begin position="353"/>
        <end position="374"/>
    </location>
</feature>
<dbReference type="PIRSF" id="PIRSF004557">
    <property type="entry name" value="SecY"/>
    <property type="match status" value="1"/>
</dbReference>
<dbReference type="Gene3D" id="1.10.3370.10">
    <property type="entry name" value="SecY subunit domain"/>
    <property type="match status" value="1"/>
</dbReference>
<evidence type="ECO:0000256" key="7">
    <source>
        <dbReference type="ARBA" id="ARBA00023010"/>
    </source>
</evidence>
<comment type="caution">
    <text evidence="12">Lacks conserved residue(s) required for the propagation of feature annotation.</text>
</comment>
<dbReference type="PANTHER" id="PTHR10906">
    <property type="entry name" value="SECY/SEC61-ALPHA FAMILY MEMBER"/>
    <property type="match status" value="1"/>
</dbReference>
<dbReference type="AlphaFoldDB" id="A0A1Z1M681"/>
<keyword evidence="6 12" id="KW-1133">Transmembrane helix</keyword>
<comment type="subunit">
    <text evidence="12">Component of the plastid Sec protein translocase complex, which is composed of at least SecY and SecE.</text>
</comment>
<keyword evidence="12" id="KW-0793">Thylakoid</keyword>
<dbReference type="NCBIfam" id="TIGR00967">
    <property type="entry name" value="3a0501s007"/>
    <property type="match status" value="1"/>
</dbReference>
<feature type="transmembrane region" description="Helical" evidence="12">
    <location>
        <begin position="201"/>
        <end position="221"/>
    </location>
</feature>
<evidence type="ECO:0000256" key="6">
    <source>
        <dbReference type="ARBA" id="ARBA00022989"/>
    </source>
</evidence>
<accession>A0A1Z1M681</accession>
<comment type="subunit">
    <text evidence="11">Component of the plastid Sec protein translocase complex, which is composed of at least SecY, SecE and SecG.</text>
</comment>
<feature type="transmembrane region" description="Helical" evidence="12">
    <location>
        <begin position="295"/>
        <end position="317"/>
    </location>
</feature>
<protein>
    <recommendedName>
        <fullName evidence="9 12">Protein translocase subunit SecY</fullName>
    </recommendedName>
</protein>
<dbReference type="InterPro" id="IPR030659">
    <property type="entry name" value="SecY_CS"/>
</dbReference>
<feature type="transmembrane region" description="Helical" evidence="12">
    <location>
        <begin position="257"/>
        <end position="275"/>
    </location>
</feature>
<feature type="transmembrane region" description="Helical" evidence="12">
    <location>
        <begin position="12"/>
        <end position="34"/>
    </location>
</feature>
<evidence type="ECO:0000313" key="15">
    <source>
        <dbReference type="EMBL" id="ARW61509.1"/>
    </source>
</evidence>
<evidence type="ECO:0000256" key="5">
    <source>
        <dbReference type="ARBA" id="ARBA00022927"/>
    </source>
</evidence>
<evidence type="ECO:0000256" key="3">
    <source>
        <dbReference type="ARBA" id="ARBA00022448"/>
    </source>
</evidence>
<evidence type="ECO:0000256" key="12">
    <source>
        <dbReference type="HAMAP-Rule" id="MF_01465"/>
    </source>
</evidence>
<dbReference type="GO" id="GO:0006605">
    <property type="term" value="P:protein targeting"/>
    <property type="evidence" value="ECO:0007669"/>
    <property type="project" value="UniProtKB-UniRule"/>
</dbReference>
<dbReference type="InterPro" id="IPR023201">
    <property type="entry name" value="SecY_dom_sf"/>
</dbReference>
<dbReference type="InterPro" id="IPR002208">
    <property type="entry name" value="SecY/SEC61-alpha"/>
</dbReference>
<evidence type="ECO:0000256" key="2">
    <source>
        <dbReference type="ARBA" id="ARBA00005751"/>
    </source>
</evidence>
<geneLocation type="chloroplast" evidence="15"/>
<feature type="transmembrane region" description="Helical" evidence="12">
    <location>
        <begin position="54"/>
        <end position="77"/>
    </location>
</feature>
<dbReference type="EMBL" id="MF101418">
    <property type="protein sequence ID" value="ARW61509.1"/>
    <property type="molecule type" value="Genomic_DNA"/>
</dbReference>
<reference evidence="15" key="1">
    <citation type="journal article" date="2017" name="J. Phycol.">
        <title>Analysis of chloroplast genomes and a supermatrix inform reclassification of the Rhodomelaceae (Rhodophyta).</title>
        <authorList>
            <person name="Diaz-Tapia P."/>
            <person name="Maggs C.A."/>
            <person name="West J.A."/>
            <person name="Verbruggen H."/>
        </authorList>
    </citation>
    <scope>NUCLEOTIDE SEQUENCE</scope>
    <source>
        <strain evidence="15">JW3535</strain>
    </source>
</reference>
<evidence type="ECO:0000256" key="14">
    <source>
        <dbReference type="RuleBase" id="RU004349"/>
    </source>
</evidence>
<dbReference type="GeneID" id="33354559"/>
<dbReference type="GO" id="GO:0065002">
    <property type="term" value="P:intracellular protein transmembrane transport"/>
    <property type="evidence" value="ECO:0007669"/>
    <property type="project" value="UniProtKB-UniRule"/>
</dbReference>
<feature type="transmembrane region" description="Helical" evidence="12">
    <location>
        <begin position="114"/>
        <end position="131"/>
    </location>
</feature>
<dbReference type="GO" id="GO:0009535">
    <property type="term" value="C:chloroplast thylakoid membrane"/>
    <property type="evidence" value="ECO:0007669"/>
    <property type="project" value="UniProtKB-SubCell"/>
</dbReference>
<dbReference type="HAMAP" id="MF_01465">
    <property type="entry name" value="SecY"/>
    <property type="match status" value="1"/>
</dbReference>
<dbReference type="Pfam" id="PF00344">
    <property type="entry name" value="SecY"/>
    <property type="match status" value="1"/>
</dbReference>